<reference evidence="10" key="3">
    <citation type="submission" date="2020-01" db="EMBL/GenBank/DDBJ databases">
        <authorList>
            <person name="Cousin F.J."/>
            <person name="Le Guellec R."/>
            <person name="Cretenet M."/>
        </authorList>
    </citation>
    <scope>NUCLEOTIDE SEQUENCE</scope>
    <source>
        <strain evidence="10">UCMA 15228</strain>
    </source>
</reference>
<keyword evidence="4 7" id="KW-0812">Transmembrane</keyword>
<dbReference type="RefSeq" id="WP_128686843.1">
    <property type="nucleotide sequence ID" value="NZ_CP029684.2"/>
</dbReference>
<dbReference type="GO" id="GO:0005886">
    <property type="term" value="C:plasma membrane"/>
    <property type="evidence" value="ECO:0007669"/>
    <property type="project" value="TreeGrafter"/>
</dbReference>
<dbReference type="PANTHER" id="PTHR48090:SF1">
    <property type="entry name" value="PROPHAGE BACTOPRENOL GLUCOSYL TRANSFERASE HOMOLOG"/>
    <property type="match status" value="1"/>
</dbReference>
<keyword evidence="11" id="KW-1185">Reference proteome</keyword>
<keyword evidence="3" id="KW-0808">Transferase</keyword>
<evidence type="ECO:0000256" key="6">
    <source>
        <dbReference type="ARBA" id="ARBA00023136"/>
    </source>
</evidence>
<dbReference type="Proteomes" id="UP001167919">
    <property type="component" value="Unassembled WGS sequence"/>
</dbReference>
<name>A0AAJ1R9W5_9LACO</name>
<dbReference type="Proteomes" id="UP000286907">
    <property type="component" value="Chromosome"/>
</dbReference>
<feature type="domain" description="Glycosyltransferase 2-like" evidence="8">
    <location>
        <begin position="6"/>
        <end position="173"/>
    </location>
</feature>
<dbReference type="EMBL" id="SDWY01000001">
    <property type="protein sequence ID" value="MDN6899683.1"/>
    <property type="molecule type" value="Genomic_DNA"/>
</dbReference>
<keyword evidence="2" id="KW-0328">Glycosyltransferase</keyword>
<evidence type="ECO:0000256" key="7">
    <source>
        <dbReference type="SAM" id="Phobius"/>
    </source>
</evidence>
<dbReference type="EMBL" id="CP029684">
    <property type="protein sequence ID" value="QAS70377.1"/>
    <property type="molecule type" value="Genomic_DNA"/>
</dbReference>
<evidence type="ECO:0000256" key="2">
    <source>
        <dbReference type="ARBA" id="ARBA00022676"/>
    </source>
</evidence>
<dbReference type="SUPFAM" id="SSF53448">
    <property type="entry name" value="Nucleotide-diphospho-sugar transferases"/>
    <property type="match status" value="1"/>
</dbReference>
<dbReference type="PANTHER" id="PTHR48090">
    <property type="entry name" value="UNDECAPRENYL-PHOSPHATE 4-DEOXY-4-FORMAMIDO-L-ARABINOSE TRANSFERASE-RELATED"/>
    <property type="match status" value="1"/>
</dbReference>
<sequence>MDKLVVVIPAYFEEEILDSTISTLTDIYEELLKDKKISQDSTMLFVNDGSTDQTWSIIENSRKGNPFVTGINLSRNTGHQNALWAGMTVASQDADMIVTIDADLQDDPRAIIEMVDDYHAGYDVVYGVRNNRDSDTAFKRDTAGLFYKFMNKIGVKTIPNHADFRLLSNRAVKNLLAFPERNLFLRGMVPLVGFPSTKVFYARRVRKAGKSKYPLRKMLLFAWDGITSFSEVPIRAIMVLGLTMVVFSAIYVLYALIRWLTGYTTTGWTSIMISIWLLGGIELIVVGIVGEYIGKIFKEVKRRPRFIIQEDLYTKANPVPRSKKMDKSTHA</sequence>
<protein>
    <submittedName>
        <fullName evidence="9 10">Glycosyltransferase</fullName>
    </submittedName>
</protein>
<dbReference type="InterPro" id="IPR050256">
    <property type="entry name" value="Glycosyltransferase_2"/>
</dbReference>
<dbReference type="InterPro" id="IPR029044">
    <property type="entry name" value="Nucleotide-diphossugar_trans"/>
</dbReference>
<evidence type="ECO:0000313" key="11">
    <source>
        <dbReference type="Proteomes" id="UP000286907"/>
    </source>
</evidence>
<evidence type="ECO:0000313" key="10">
    <source>
        <dbReference type="EMBL" id="QAS70377.1"/>
    </source>
</evidence>
<evidence type="ECO:0000313" key="9">
    <source>
        <dbReference type="EMBL" id="MDN6899683.1"/>
    </source>
</evidence>
<evidence type="ECO:0000256" key="1">
    <source>
        <dbReference type="ARBA" id="ARBA00004141"/>
    </source>
</evidence>
<dbReference type="Pfam" id="PF00535">
    <property type="entry name" value="Glycos_transf_2"/>
    <property type="match status" value="1"/>
</dbReference>
<comment type="subcellular location">
    <subcellularLocation>
        <location evidence="1">Membrane</location>
        <topology evidence="1">Multi-pass membrane protein</topology>
    </subcellularLocation>
</comment>
<reference evidence="10 11" key="1">
    <citation type="journal article" date="2019" name="Syst. Appl. Microbiol.">
        <title>Oenococcus sicerae sp. nov., isolated from French cider.</title>
        <authorList>
            <person name="Cousin F.J."/>
            <person name="Le Guellec R."/>
            <person name="Chagnot C."/>
            <person name="Goux D."/>
            <person name="Dalmasso M."/>
            <person name="Laplace J.M."/>
            <person name="Cretenet M."/>
        </authorList>
    </citation>
    <scope>NUCLEOTIDE SEQUENCE [LARGE SCALE GENOMIC DNA]</scope>
    <source>
        <strain evidence="10 11">UCMA 15228</strain>
    </source>
</reference>
<keyword evidence="6 7" id="KW-0472">Membrane</keyword>
<evidence type="ECO:0000256" key="3">
    <source>
        <dbReference type="ARBA" id="ARBA00022679"/>
    </source>
</evidence>
<evidence type="ECO:0000256" key="5">
    <source>
        <dbReference type="ARBA" id="ARBA00022989"/>
    </source>
</evidence>
<reference evidence="9" key="2">
    <citation type="submission" date="2019-01" db="EMBL/GenBank/DDBJ databases">
        <title>Oenococcus sicerae UCMA17102.</title>
        <authorList>
            <person name="Cousin F.J."/>
            <person name="Le Guellec R."/>
            <person name="Cretenet M."/>
        </authorList>
    </citation>
    <scope>NUCLEOTIDE SEQUENCE</scope>
    <source>
        <strain evidence="9">UCMA17102</strain>
    </source>
</reference>
<dbReference type="GO" id="GO:0016757">
    <property type="term" value="F:glycosyltransferase activity"/>
    <property type="evidence" value="ECO:0007669"/>
    <property type="project" value="UniProtKB-KW"/>
</dbReference>
<dbReference type="CDD" id="cd04187">
    <property type="entry name" value="DPM1_like_bac"/>
    <property type="match status" value="1"/>
</dbReference>
<feature type="transmembrane region" description="Helical" evidence="7">
    <location>
        <begin position="269"/>
        <end position="293"/>
    </location>
</feature>
<dbReference type="InterPro" id="IPR001173">
    <property type="entry name" value="Glyco_trans_2-like"/>
</dbReference>
<organism evidence="9 12">
    <name type="scientific">Oenococcus sicerae</name>
    <dbReference type="NCBI Taxonomy" id="2203724"/>
    <lineage>
        <taxon>Bacteria</taxon>
        <taxon>Bacillati</taxon>
        <taxon>Bacillota</taxon>
        <taxon>Bacilli</taxon>
        <taxon>Lactobacillales</taxon>
        <taxon>Lactobacillaceae</taxon>
        <taxon>Oenococcus</taxon>
    </lineage>
</organism>
<feature type="transmembrane region" description="Helical" evidence="7">
    <location>
        <begin position="236"/>
        <end position="257"/>
    </location>
</feature>
<dbReference type="Gene3D" id="3.90.550.10">
    <property type="entry name" value="Spore Coat Polysaccharide Biosynthesis Protein SpsA, Chain A"/>
    <property type="match status" value="1"/>
</dbReference>
<evidence type="ECO:0000256" key="4">
    <source>
        <dbReference type="ARBA" id="ARBA00022692"/>
    </source>
</evidence>
<feature type="transmembrane region" description="Helical" evidence="7">
    <location>
        <begin position="183"/>
        <end position="202"/>
    </location>
</feature>
<dbReference type="AlphaFoldDB" id="A0AAJ1R9W5"/>
<keyword evidence="5 7" id="KW-1133">Transmembrane helix</keyword>
<gene>
    <name evidence="10" type="ORF">DLJ48_07500</name>
    <name evidence="9" type="ORF">EVC35_01505</name>
</gene>
<evidence type="ECO:0000313" key="12">
    <source>
        <dbReference type="Proteomes" id="UP001167919"/>
    </source>
</evidence>
<accession>A0AAJ1R9W5</accession>
<proteinExistence type="predicted"/>
<evidence type="ECO:0000259" key="8">
    <source>
        <dbReference type="Pfam" id="PF00535"/>
    </source>
</evidence>